<evidence type="ECO:0000313" key="4">
    <source>
        <dbReference type="Proteomes" id="UP000785679"/>
    </source>
</evidence>
<dbReference type="EMBL" id="RRYP01000582">
    <property type="protein sequence ID" value="TNV87192.1"/>
    <property type="molecule type" value="Genomic_DNA"/>
</dbReference>
<feature type="signal peptide" evidence="2">
    <location>
        <begin position="1"/>
        <end position="34"/>
    </location>
</feature>
<gene>
    <name evidence="3" type="ORF">FGO68_gene9080</name>
</gene>
<accession>A0A8J8P4Z0</accession>
<feature type="region of interest" description="Disordered" evidence="1">
    <location>
        <begin position="843"/>
        <end position="869"/>
    </location>
</feature>
<proteinExistence type="predicted"/>
<organism evidence="3 4">
    <name type="scientific">Halteria grandinella</name>
    <dbReference type="NCBI Taxonomy" id="5974"/>
    <lineage>
        <taxon>Eukaryota</taxon>
        <taxon>Sar</taxon>
        <taxon>Alveolata</taxon>
        <taxon>Ciliophora</taxon>
        <taxon>Intramacronucleata</taxon>
        <taxon>Spirotrichea</taxon>
        <taxon>Stichotrichia</taxon>
        <taxon>Sporadotrichida</taxon>
        <taxon>Halteriidae</taxon>
        <taxon>Halteria</taxon>
    </lineage>
</organism>
<comment type="caution">
    <text evidence="3">The sequence shown here is derived from an EMBL/GenBank/DDBJ whole genome shotgun (WGS) entry which is preliminary data.</text>
</comment>
<keyword evidence="2" id="KW-0732">Signal</keyword>
<dbReference type="Proteomes" id="UP000785679">
    <property type="component" value="Unassembled WGS sequence"/>
</dbReference>
<feature type="chain" id="PRO_5035175104" evidence="2">
    <location>
        <begin position="35"/>
        <end position="1618"/>
    </location>
</feature>
<keyword evidence="4" id="KW-1185">Reference proteome</keyword>
<name>A0A8J8P4Z0_HALGN</name>
<dbReference type="OrthoDB" id="10497858at2759"/>
<evidence type="ECO:0000256" key="2">
    <source>
        <dbReference type="SAM" id="SignalP"/>
    </source>
</evidence>
<reference evidence="3" key="1">
    <citation type="submission" date="2019-06" db="EMBL/GenBank/DDBJ databases">
        <authorList>
            <person name="Zheng W."/>
        </authorList>
    </citation>
    <scope>NUCLEOTIDE SEQUENCE</scope>
    <source>
        <strain evidence="3">QDHG01</strain>
    </source>
</reference>
<evidence type="ECO:0000313" key="3">
    <source>
        <dbReference type="EMBL" id="TNV87192.1"/>
    </source>
</evidence>
<evidence type="ECO:0000256" key="1">
    <source>
        <dbReference type="SAM" id="MobiDB-lite"/>
    </source>
</evidence>
<protein>
    <submittedName>
        <fullName evidence="3">Uncharacterized protein</fullName>
    </submittedName>
</protein>
<sequence length="1618" mass="183373">MMLERTKSSATHKQPARSKTALVTLALLLSTTLAKSPLKQDTVVTADYPEIWEQDVVSGFSLGDKTWGYFQMTISERYFTGVESLAIRVIADSYNSDPDLFISRTNTVPTNSADSDWHCVKKGSDTCIIKGSELMTWDTLFIGVRCLTPCNFTLASDYFTIQSLAQDVTTQYRLEGHSSNLFEFYVPQDANDGYTRAITFTVEGENPYYPIDLYFSLDDTVNQIEERKVENLISNGAGFYFTEDDIGWCTRCYVYLYVEITTPGRYYVSAKASARNPVIIKDKVSEKFVNMRQQDCFQYYVQSDVNDLVVKLNHYQGLVDFYIAGQRVPSGPSDTDNVIVKATRSDSMQLILTAAERTRLGFKTGLYEICIYGYQDSSVAITPTEINAANRFTLDDGQQVTTSIQRRSAFTFVYTQSFLAQKANISVNMLGLSLNTTTNQAPPRVFYKICGSELIQNCMMTPSEQNGTDKTVIEIQAKINSGDTGRSTVISHDPSKCPKTPSATTNCYYLFSVFYPDNTTYSMDASFFATTYLAQSQNVTLSDKYRNVMVQGRYFYYQLNPWSVKQDSGLQFLDAITINVESIVGDADLCISTSNMLPRIDGSTPDTVKSQELTQRFESITLYKSENFTLTRPIYIGVYSSSMAVYELSFTPTYSAQYQAKLSKFTPLNESQRYSKTFYTESEEIMLSYKPWWSASEDRTIIFTADVTFNNIFFYAKANDFPQFYTTEYQDVNDIIAIPSSEYSIQDTFYLRVRPDFALYDLISQREYIFDFIAFSQQNTPIYSGKFIDLNIGEPQLGFANSSANYYRHFLIDKSVTLNITVKSIQGNPSFMLKVANEPNYPISSDPTTYDQRVDSQSDETGNGDETFRMDPTWRYDQDIYCDRAGYTLWGGNTNCTLYVAIECSGHCIYEVIIQMENRETGLTAAQASRNIPVYLTGDNYYTGSVGYNQVKYFYYPVTKATGDTAIFLNKTGPLGKNGDAKLIMSVQNDAATTFTSNPSFDNWAFPNASTFQTSWPNKIIVSQTNLSSLPEIIELCPRTYELLCVSNSSCILILAVVGTTPNAVSNFRLTAYTQENRLYDKAPVKSTIQNAGDYQYYWFSSNSSVGNPNADWEYVVATSVDGSNNQTQQDVDLFVTVIDARFPTSDDYDFKSDNIGPDDIYIRSTDDIWTKTGYNKSNGIIFVVGVKALTNNANYTILMAGPTRFAYDYTVLTTTWKTGSFVRDNTPANNYQLFRWFNWGQRDFKISIDVIDGQVSAFMNTYSERNFRTNGYLAIPVSSTNALWSGNGTTGMKVEQRIAKDDPALFCYYCWYYVMLRTTWTNQSTSFRVQMANTPDGGEEVAMVLNGQSVVVSLPSTGTTVQRRFMVDNKQPFTLGATVRSGSIIMYVSLVPASTQKALWKTEVAAGKSGSINVKTSDTNFHLGALYYIIITYKQVYWTSEERAKFFMIQVPRSRTWQRISFNVTATTKDFYPTVLIYKNIFQAAPTRDKAFIQSGLVYPNFNNFTYMLGDNFTQYAQQNQFNLTFRDFANTTWTYYTVAVFSWSYGLTDTRKHEFEMTLYIDSIASALGEERIVAPKFFKFLGQAEVEAVRDAKLVRDWTNRKVAQVKDYIAKYIG</sequence>